<proteinExistence type="predicted"/>
<dbReference type="AlphaFoldDB" id="A0A538TIS1"/>
<feature type="chain" id="PRO_5021733740" evidence="1">
    <location>
        <begin position="27"/>
        <end position="194"/>
    </location>
</feature>
<name>A0A538TIS1_UNCEI</name>
<dbReference type="Proteomes" id="UP000317366">
    <property type="component" value="Unassembled WGS sequence"/>
</dbReference>
<dbReference type="EMBL" id="VBOX01000057">
    <property type="protein sequence ID" value="TMQ63513.1"/>
    <property type="molecule type" value="Genomic_DNA"/>
</dbReference>
<evidence type="ECO:0000313" key="2">
    <source>
        <dbReference type="EMBL" id="TMQ63513.1"/>
    </source>
</evidence>
<comment type="caution">
    <text evidence="2">The sequence shown here is derived from an EMBL/GenBank/DDBJ whole genome shotgun (WGS) entry which is preliminary data.</text>
</comment>
<sequence>MKLPTVILLAILATFAMGMRAGPAAADEWSDADSMMVRLPPSAFPELATSLVWWLTKCGCQIPQPYEQPKGERANVIHGEFDHRGQTDWAVLCSRNRVSSILVFWDGSPASVDTLFTAPDLNFLQEVDAGKIGYSRLITRVRPSDIRKRYAVWANGSKPPVPLAHDGIEDIFIGKASGVCYRHKGQWLELAGAD</sequence>
<organism evidence="2 3">
    <name type="scientific">Eiseniibacteriota bacterium</name>
    <dbReference type="NCBI Taxonomy" id="2212470"/>
    <lineage>
        <taxon>Bacteria</taxon>
        <taxon>Candidatus Eiseniibacteriota</taxon>
    </lineage>
</organism>
<gene>
    <name evidence="2" type="ORF">E6K77_05150</name>
</gene>
<evidence type="ECO:0000256" key="1">
    <source>
        <dbReference type="SAM" id="SignalP"/>
    </source>
</evidence>
<protein>
    <submittedName>
        <fullName evidence="2">Uncharacterized protein</fullName>
    </submittedName>
</protein>
<keyword evidence="1" id="KW-0732">Signal</keyword>
<evidence type="ECO:0000313" key="3">
    <source>
        <dbReference type="Proteomes" id="UP000317366"/>
    </source>
</evidence>
<feature type="signal peptide" evidence="1">
    <location>
        <begin position="1"/>
        <end position="26"/>
    </location>
</feature>
<reference evidence="2 3" key="1">
    <citation type="journal article" date="2019" name="Nat. Microbiol.">
        <title>Mediterranean grassland soil C-N compound turnover is dependent on rainfall and depth, and is mediated by genomically divergent microorganisms.</title>
        <authorList>
            <person name="Diamond S."/>
            <person name="Andeer P.F."/>
            <person name="Li Z."/>
            <person name="Crits-Christoph A."/>
            <person name="Burstein D."/>
            <person name="Anantharaman K."/>
            <person name="Lane K.R."/>
            <person name="Thomas B.C."/>
            <person name="Pan C."/>
            <person name="Northen T.R."/>
            <person name="Banfield J.F."/>
        </authorList>
    </citation>
    <scope>NUCLEOTIDE SEQUENCE [LARGE SCALE GENOMIC DNA]</scope>
    <source>
        <strain evidence="2">WS_7</strain>
    </source>
</reference>
<accession>A0A538TIS1</accession>